<evidence type="ECO:0000256" key="9">
    <source>
        <dbReference type="ARBA" id="ARBA00023306"/>
    </source>
</evidence>
<evidence type="ECO:0000256" key="8">
    <source>
        <dbReference type="ARBA" id="ARBA00023212"/>
    </source>
</evidence>
<dbReference type="HOGENOM" id="CLU_002627_2_0_1"/>
<dbReference type="VEuPathDB" id="TriTrypDB:LMJSD75_240010100"/>
<dbReference type="eggNOG" id="KOG0531">
    <property type="taxonomic scope" value="Eukaryota"/>
</dbReference>
<dbReference type="OMA" id="HTAGNVR"/>
<dbReference type="InterPro" id="IPR001611">
    <property type="entry name" value="Leu-rich_rpt"/>
</dbReference>
<keyword evidence="8" id="KW-0206">Cytoskeleton</keyword>
<evidence type="ECO:0000256" key="2">
    <source>
        <dbReference type="ARBA" id="ARBA00022490"/>
    </source>
</evidence>
<sequence>MVRFSTPLVLASPSLSTLHPLSLPRTHTRNDTCMQAHNSTVAHSVSRAPFSLPPSTHPPPAPTPLPHAHTHTHTKTLCHSPFSGVWVLVCVCNSSVWGVSLLYLFLFVGASFQGIVLHAWKQRIGTRARTHLEVWAAAPPLPSPLSLSSAMSARATTFAGVTFDPHGTSMNLTTASAAGAEPSAEIEQLRQKLSLDLQCQPELRALLELCGESNAWTVEEAMQQPDTITTIELFLFHVPRVPLVQFFPNLVTVKFMSIGLESMANLASLAHVEELWLSDNNIRVIEGLYNMTRLRRLYLQGNRIESLNGLPPLRHLRELWLSRNRLSALIHLTPLRKLRSLYVSCNPLESLENAFSKDMSHLHEVNLSGCHLSSIIELRHLQQLTCLRSLWLLDPLFGDNPICRLNNYVTLTISMLSSLDTLDGTFVTSEQRSLVESVLHKKQLYYAMRAQMLDTRITLLARHAETCALRHTRDTGRALLKLKSCVQPIEHELAERTIYHLDDKHGAGGSSGSLCGVIAGGDKGGDYAGGAPLVVPTATLEALGRQLSRAIDTREVQERKTMLKLAEATQAAKLQAQLLKERFAVELHTAGNVRLEHLAPDHEAYGAAVELVQERFDSALFDERFGIAEVEVTGVRRILNRGLRLRFDDRVKELHVDLANPQLRSRFVGLFGIVPVTQQGQSACLQHVLVNGMAARLAAPSEDGKKSGVASQAGRTLYQPVPAEEGVPLTNSLFYADEERLLSCCATTGGASRGCDSSPPVLQQSYNAAALSSGSEASTLCRGQVVLYRVYLGKTVHALGGGGCVGRSTSPPPPASFLKQNGRVWRKDYGADTCAAYRLLPSTAATTPAGESGSASAQPSPSPYVWYCFDRALLLPDCVVDYTYSMRNTPLTQPSRSPLPAGGGASCMSRAEAMALLAGLPLPPVVGCEASSADADDSQHSGKGTDTVEDVLHCGEQLLQFIYWCSPPSKHAHSRDTASHGNTLQQVAEAETNEALASACKVLGKACMAGLLRNGAVDDTAGGGDDRSNDASSSSAANPLHARHVEEYAAQMCVNGAPLSLCALRSRGITAVLQDFATPLCASITALDLAHNRITSVSWFALAKEVPQLQWLNLSGNALSRLHFDGSALPSLRVLDVSNNELGSVTDFAAIRTAAGALEELVVYGNPFLRHADGQEAEARLWLYLLPPPTSAMAMAAGGSPAIVKLNAHSLGTYPGTLASQRFRRACLLPGGRVTPHVSRVTACLVKSIQRDDELSCAAASLLSVEGAATQESCFEQVAAQLEMLMVADKLEAHLREACQHPPAVDEARPRFPSEALGGSDLPLSPSLLSCLNECHTFRWSHGLLDDPRGLVDLLPNLCHLTLRGQALTDVHPLLHLHRLESLNLAENHLTELPCLEELRALRELVLDFNELTALPLTVGPLPALRTLSASGNKIAQVDINLFVRSTNGTAALGPPSPPTTTPKLEALYLMYNRIADMNVIYALRDVTSLLILNVAGNPCTAPRGAADDDEVRPYLIHVFPQLKVLDGVSISAAEMAKAREVYAGKVNSDLLIERARGPPETWASVRHLNLSHCSLKEVNLLEPFKSLEVLHLQHNLLVSVLGVAMLTELTALDLSHNRLGSAPWRNPIGGALSANSTGAPAAAGANGAATTSPAALGNTLARLKRLQSLSLEANQLTDLSTLKLCFPHLKFLNLRCNELQFIQRGLENLPELRELLLDQNKLRGLGSDSFAANRKLIILSAENNALRSVEGLQRCRALEQLRLGANRLGDLNALLNELQSCPLKAVVLVGNPIARKTNYRATVITRLTQLTDLDRRVVTQDERDKAASARMMELVAPPNVVIDMNYFAGMGAAPAGSPGLPLQNGLTMNGFAGAALNGGTAFSPRGRSVTVPVNGAAVRSSLSPPQLTGIRAAIVPNRRGGDADRLAANQRIRPYRR</sequence>
<dbReference type="FunFam" id="3.80.10.10:FF:002006">
    <property type="entry name" value="Uncharacterized protein"/>
    <property type="match status" value="1"/>
</dbReference>
<dbReference type="VEuPathDB" id="TriTrypDB:LMJLV39_240010400"/>
<keyword evidence="5" id="KW-0677">Repeat</keyword>
<dbReference type="InterPro" id="IPR025875">
    <property type="entry name" value="Leu-rich_rpt_4"/>
</dbReference>
<dbReference type="Gene3D" id="3.80.10.10">
    <property type="entry name" value="Ribonuclease Inhibitor"/>
    <property type="match status" value="9"/>
</dbReference>
<dbReference type="VEuPathDB" id="TriTrypDB:LMJFC_240010900"/>
<feature type="compositionally biased region" description="Pro residues" evidence="13">
    <location>
        <begin position="51"/>
        <end position="65"/>
    </location>
</feature>
<dbReference type="GO" id="GO:0005814">
    <property type="term" value="C:centriole"/>
    <property type="evidence" value="ECO:0007669"/>
    <property type="project" value="UniProtKB-SubCell"/>
</dbReference>
<gene>
    <name evidence="15" type="ORF">LMJF_24_0490</name>
</gene>
<dbReference type="FunFam" id="3.80.10.10:FF:000148">
    <property type="entry name" value="Leucine rich repeat and coiled-coil centrosomal protein 1"/>
    <property type="match status" value="1"/>
</dbReference>
<evidence type="ECO:0000256" key="11">
    <source>
        <dbReference type="ARBA" id="ARBA00061329"/>
    </source>
</evidence>
<dbReference type="GO" id="GO:0005929">
    <property type="term" value="C:cilium"/>
    <property type="evidence" value="ECO:0000266"/>
    <property type="project" value="GeneDB"/>
</dbReference>
<dbReference type="SUPFAM" id="SSF52075">
    <property type="entry name" value="Outer arm dynein light chain 1"/>
    <property type="match status" value="2"/>
</dbReference>
<evidence type="ECO:0000256" key="10">
    <source>
        <dbReference type="ARBA" id="ARBA00054059"/>
    </source>
</evidence>
<evidence type="ECO:0000259" key="14">
    <source>
        <dbReference type="SMART" id="SM00446"/>
    </source>
</evidence>
<dbReference type="Pfam" id="PF13855">
    <property type="entry name" value="LRR_8"/>
    <property type="match status" value="1"/>
</dbReference>
<dbReference type="eggNOG" id="KOG0619">
    <property type="taxonomic scope" value="Eukaryota"/>
</dbReference>
<feature type="domain" description="U2A'/phosphoprotein 32 family A C-terminal" evidence="14">
    <location>
        <begin position="1509"/>
        <end position="1527"/>
    </location>
</feature>
<dbReference type="SMART" id="SM00364">
    <property type="entry name" value="LRR_BAC"/>
    <property type="match status" value="8"/>
</dbReference>
<keyword evidence="16" id="KW-1185">Reference proteome</keyword>
<keyword evidence="6" id="KW-0498">Mitosis</keyword>
<organism evidence="15 16">
    <name type="scientific">Leishmania major</name>
    <dbReference type="NCBI Taxonomy" id="5664"/>
    <lineage>
        <taxon>Eukaryota</taxon>
        <taxon>Discoba</taxon>
        <taxon>Euglenozoa</taxon>
        <taxon>Kinetoplastea</taxon>
        <taxon>Metakinetoplastina</taxon>
        <taxon>Trypanosomatida</taxon>
        <taxon>Trypanosomatidae</taxon>
        <taxon>Leishmaniinae</taxon>
        <taxon>Leishmania</taxon>
    </lineage>
</organism>
<evidence type="ECO:0000313" key="16">
    <source>
        <dbReference type="Proteomes" id="UP000000542"/>
    </source>
</evidence>
<dbReference type="VEuPathDB" id="TriTrypDB:LmjF.24.0490"/>
<dbReference type="SUPFAM" id="SSF52058">
    <property type="entry name" value="L domain-like"/>
    <property type="match status" value="2"/>
</dbReference>
<dbReference type="Pfam" id="PF14580">
    <property type="entry name" value="LRR_9"/>
    <property type="match status" value="1"/>
</dbReference>
<dbReference type="KEGG" id="lma:LMJF_24_0490"/>
<dbReference type="GeneID" id="5652215"/>
<evidence type="ECO:0000256" key="6">
    <source>
        <dbReference type="ARBA" id="ARBA00022776"/>
    </source>
</evidence>
<evidence type="ECO:0000256" key="4">
    <source>
        <dbReference type="ARBA" id="ARBA00022618"/>
    </source>
</evidence>
<name>Q4QAT2_LEIMA</name>
<dbReference type="InterPro" id="IPR032675">
    <property type="entry name" value="LRR_dom_sf"/>
</dbReference>
<reference evidence="15 16" key="1">
    <citation type="journal article" date="2005" name="Science">
        <title>The genome of the kinetoplastid parasite, Leishmania major.</title>
        <authorList>
            <person name="Ivens A.C."/>
            <person name="Peacock C.S."/>
            <person name="Worthey E.A."/>
            <person name="Murphy L."/>
            <person name="Aggarwal G."/>
            <person name="Berriman M."/>
            <person name="Sisk E."/>
            <person name="Rajandream M.A."/>
            <person name="Adlem E."/>
            <person name="Aert R."/>
            <person name="Anupama A."/>
            <person name="Apostolou Z."/>
            <person name="Attipoe P."/>
            <person name="Bason N."/>
            <person name="Bauser C."/>
            <person name="Beck A."/>
            <person name="Beverley S.M."/>
            <person name="Bianchettin G."/>
            <person name="Borzym K."/>
            <person name="Bothe G."/>
            <person name="Bruschi C.V."/>
            <person name="Collins M."/>
            <person name="Cadag E."/>
            <person name="Ciarloni L."/>
            <person name="Clayton C."/>
            <person name="Coulson R.M."/>
            <person name="Cronin A."/>
            <person name="Cruz A.K."/>
            <person name="Davies R.M."/>
            <person name="De Gaudenzi J."/>
            <person name="Dobson D.E."/>
            <person name="Duesterhoeft A."/>
            <person name="Fazelina G."/>
            <person name="Fosker N."/>
            <person name="Frasch A.C."/>
            <person name="Fraser A."/>
            <person name="Fuchs M."/>
            <person name="Gabel C."/>
            <person name="Goble A."/>
            <person name="Goffeau A."/>
            <person name="Harris D."/>
            <person name="Hertz-Fowler C."/>
            <person name="Hilbert H."/>
            <person name="Horn D."/>
            <person name="Huang Y."/>
            <person name="Klages S."/>
            <person name="Knights A."/>
            <person name="Kube M."/>
            <person name="Larke N."/>
            <person name="Litvin L."/>
            <person name="Lord A."/>
            <person name="Louie T."/>
            <person name="Marra M."/>
            <person name="Masuy D."/>
            <person name="Matthews K."/>
            <person name="Michaeli S."/>
            <person name="Mottram J.C."/>
            <person name="Muller-Auer S."/>
            <person name="Munden H."/>
            <person name="Nelson S."/>
            <person name="Norbertczak H."/>
            <person name="Oliver K."/>
            <person name="O'neil S."/>
            <person name="Pentony M."/>
            <person name="Pohl T.M."/>
            <person name="Price C."/>
            <person name="Purnelle B."/>
            <person name="Quail M.A."/>
            <person name="Rabbinowitsch E."/>
            <person name="Reinhardt R."/>
            <person name="Rieger M."/>
            <person name="Rinta J."/>
            <person name="Robben J."/>
            <person name="Robertson L."/>
            <person name="Ruiz J.C."/>
            <person name="Rutter S."/>
            <person name="Saunders D."/>
            <person name="Schafer M."/>
            <person name="Schein J."/>
            <person name="Schwartz D.C."/>
            <person name="Seeger K."/>
            <person name="Seyler A."/>
            <person name="Sharp S."/>
            <person name="Shin H."/>
            <person name="Sivam D."/>
            <person name="Squares R."/>
            <person name="Squares S."/>
            <person name="Tosato V."/>
            <person name="Vogt C."/>
            <person name="Volckaert G."/>
            <person name="Wambutt R."/>
            <person name="Warren T."/>
            <person name="Wedler H."/>
            <person name="Woodward J."/>
            <person name="Zhou S."/>
            <person name="Zimmermann W."/>
            <person name="Smith D.F."/>
            <person name="Blackwell J.M."/>
            <person name="Stuart K.D."/>
            <person name="Barrell B."/>
            <person name="Myler P.J."/>
        </authorList>
    </citation>
    <scope>NUCLEOTIDE SEQUENCE [LARGE SCALE GENOMIC DNA]</scope>
    <source>
        <strain evidence="16">MHOM/IL/81/Friedlin</strain>
    </source>
</reference>
<protein>
    <recommendedName>
        <fullName evidence="12">Leucine-rich repeat and coiled-coil domain-containing protein 1</fullName>
    </recommendedName>
</protein>
<dbReference type="PANTHER" id="PTHR46652:SF3">
    <property type="entry name" value="LEUCINE-RICH REPEAT-CONTAINING PROTEIN 9"/>
    <property type="match status" value="1"/>
</dbReference>
<dbReference type="Pfam" id="PF12799">
    <property type="entry name" value="LRR_4"/>
    <property type="match status" value="1"/>
</dbReference>
<dbReference type="GO" id="GO:0051301">
    <property type="term" value="P:cell division"/>
    <property type="evidence" value="ECO:0007669"/>
    <property type="project" value="UniProtKB-KW"/>
</dbReference>
<evidence type="ECO:0000256" key="1">
    <source>
        <dbReference type="ARBA" id="ARBA00004114"/>
    </source>
</evidence>
<evidence type="ECO:0000256" key="7">
    <source>
        <dbReference type="ARBA" id="ARBA00023054"/>
    </source>
</evidence>
<proteinExistence type="inferred from homology"/>
<comment type="subcellular location">
    <subcellularLocation>
        <location evidence="1">Cytoplasm</location>
        <location evidence="1">Cytoskeleton</location>
        <location evidence="1">Microtubule organizing center</location>
        <location evidence="1">Centrosome</location>
        <location evidence="1">Centriole</location>
    </subcellularLocation>
</comment>
<evidence type="ECO:0000256" key="12">
    <source>
        <dbReference type="ARBA" id="ARBA00067351"/>
    </source>
</evidence>
<evidence type="ECO:0000256" key="13">
    <source>
        <dbReference type="SAM" id="MobiDB-lite"/>
    </source>
</evidence>
<dbReference type="RefSeq" id="XP_001683566.1">
    <property type="nucleotide sequence ID" value="XM_001683514.1"/>
</dbReference>
<keyword evidence="7" id="KW-0175">Coiled coil</keyword>
<accession>Q4QAT2</accession>
<dbReference type="Proteomes" id="UP000000542">
    <property type="component" value="Chromosome 24"/>
</dbReference>
<dbReference type="SMART" id="SM00369">
    <property type="entry name" value="LRR_TYP"/>
    <property type="match status" value="13"/>
</dbReference>
<dbReference type="EMBL" id="FR796420">
    <property type="protein sequence ID" value="CAJ04266.1"/>
    <property type="molecule type" value="Genomic_DNA"/>
</dbReference>
<dbReference type="PANTHER" id="PTHR46652">
    <property type="entry name" value="LEUCINE-RICH REPEAT AND IQ DOMAIN-CONTAINING PROTEIN 1-RELATED"/>
    <property type="match status" value="1"/>
</dbReference>
<keyword evidence="2" id="KW-0963">Cytoplasm</keyword>
<keyword evidence="9" id="KW-0131">Cell cycle</keyword>
<keyword evidence="4" id="KW-0132">Cell division</keyword>
<feature type="domain" description="U2A'/phosphoprotein 32 family A C-terminal" evidence="14">
    <location>
        <begin position="405"/>
        <end position="423"/>
    </location>
</feature>
<dbReference type="STRING" id="5664.Q4QAT2"/>
<dbReference type="SMART" id="SM00446">
    <property type="entry name" value="LRRcap"/>
    <property type="match status" value="3"/>
</dbReference>
<keyword evidence="3" id="KW-0433">Leucine-rich repeat</keyword>
<evidence type="ECO:0000256" key="3">
    <source>
        <dbReference type="ARBA" id="ARBA00022614"/>
    </source>
</evidence>
<dbReference type="InterPro" id="IPR003591">
    <property type="entry name" value="Leu-rich_rpt_typical-subtyp"/>
</dbReference>
<dbReference type="InterPro" id="IPR003603">
    <property type="entry name" value="U2A'_phosphoprotein32A_C"/>
</dbReference>
<evidence type="ECO:0000313" key="15">
    <source>
        <dbReference type="EMBL" id="CAJ04266.1"/>
    </source>
</evidence>
<dbReference type="InterPro" id="IPR050836">
    <property type="entry name" value="SDS22/Internalin_LRR"/>
</dbReference>
<dbReference type="PROSITE" id="PS51450">
    <property type="entry name" value="LRR"/>
    <property type="match status" value="7"/>
</dbReference>
<comment type="function">
    <text evidence="10">Required for the organization of the mitotic spindle. Maintains the structural integrity of centrosomes during mitosis.</text>
</comment>
<reference evidence="15 16" key="2">
    <citation type="journal article" date="2011" name="Genome Res.">
        <title>Chromosome and gene copy number variation allow major structural change between species and strains of Leishmania.</title>
        <authorList>
            <person name="Rogers M.B."/>
            <person name="Hilley J.D."/>
            <person name="Dickens N.J."/>
            <person name="Wilkes J."/>
            <person name="Bates P.A."/>
            <person name="Depledge D.P."/>
            <person name="Harris D."/>
            <person name="Her Y."/>
            <person name="Herzyk P."/>
            <person name="Imamura H."/>
            <person name="Otto T.D."/>
            <person name="Sanders M."/>
            <person name="Seeger K."/>
            <person name="Dujardin J.C."/>
            <person name="Berriman M."/>
            <person name="Smith D.F."/>
            <person name="Hertz-Fowler C."/>
            <person name="Mottram J.C."/>
        </authorList>
    </citation>
    <scope>NUCLEOTIDE SEQUENCE [LARGE SCALE GENOMIC DNA]</scope>
    <source>
        <strain evidence="16">MHOM/IL/81/Friedlin</strain>
    </source>
</reference>
<dbReference type="InParanoid" id="Q4QAT2"/>
<feature type="region of interest" description="Disordered" evidence="13">
    <location>
        <begin position="48"/>
        <end position="70"/>
    </location>
</feature>
<evidence type="ECO:0000256" key="5">
    <source>
        <dbReference type="ARBA" id="ARBA00022737"/>
    </source>
</evidence>
<comment type="similarity">
    <text evidence="11">Belongs to the LRRCC1 family.</text>
</comment>
<dbReference type="SMART" id="SM00365">
    <property type="entry name" value="LRR_SD22"/>
    <property type="match status" value="9"/>
</dbReference>
<feature type="domain" description="U2A'/phosphoprotein 32 family A C-terminal" evidence="14">
    <location>
        <begin position="1797"/>
        <end position="1815"/>
    </location>
</feature>